<dbReference type="PANTHER" id="PTHR46825">
    <property type="entry name" value="D-ALANYL-D-ALANINE-CARBOXYPEPTIDASE/ENDOPEPTIDASE AMPH"/>
    <property type="match status" value="1"/>
</dbReference>
<keyword evidence="2" id="KW-0378">Hydrolase</keyword>
<dbReference type="SUPFAM" id="SSF56601">
    <property type="entry name" value="beta-lactamase/transpeptidase-like"/>
    <property type="match status" value="1"/>
</dbReference>
<reference evidence="2 3" key="1">
    <citation type="journal article" date="2012" name="J. Bacteriol.">
        <title>Genome sequence of proteorhodopsin-containing sea ice bacterium Glaciecola punicea ACAM 611T.</title>
        <authorList>
            <person name="Qin Q.-L."/>
            <person name="Xie B.-B."/>
            <person name="Shu Y.-L."/>
            <person name="Rong J.-C."/>
            <person name="Zhao D.-L."/>
            <person name="Zhang X.-Y."/>
            <person name="Chen X.-L."/>
            <person name="Zhou B.-C."/>
            <person name="Zhanga Y.-Z."/>
        </authorList>
    </citation>
    <scope>NUCLEOTIDE SEQUENCE [LARGE SCALE GENOMIC DNA]</scope>
    <source>
        <strain evidence="2 3">ACAM 611</strain>
    </source>
</reference>
<dbReference type="EC" id="3.5.2.6" evidence="2"/>
<gene>
    <name evidence="2" type="ORF">GPUN_1793</name>
</gene>
<keyword evidence="3" id="KW-1185">Reference proteome</keyword>
<dbReference type="InterPro" id="IPR050491">
    <property type="entry name" value="AmpC-like"/>
</dbReference>
<dbReference type="Pfam" id="PF00144">
    <property type="entry name" value="Beta-lactamase"/>
    <property type="match status" value="1"/>
</dbReference>
<dbReference type="PANTHER" id="PTHR46825:SF15">
    <property type="entry name" value="BETA-LACTAMASE-RELATED DOMAIN-CONTAINING PROTEIN"/>
    <property type="match status" value="1"/>
</dbReference>
<dbReference type="InterPro" id="IPR012338">
    <property type="entry name" value="Beta-lactam/transpept-like"/>
</dbReference>
<sequence>MTPYIIKSIQGLSRQQAWSLLLAFTLLLVVFRPSAQVNENDWIDDYVNSFAVQAKKVNIPGFAVVIVKKGQPAQFKYYGLTEHGGTAINRDTKFRLASVSKTFTATLVAKQNSEKTLDWQSPLATLTPEYTFDNFNDKPILLRHIIGQSTGFMPNAYDNLIEANYNRPRVLREMGKLDSICKPGFCYTYQNALFGVLEEYYKTQNSSFSQELSKDLFTPLKMKSSVGRTALENSGNWAKPHAAVSRSKWRKVAVKEDYYRFSPAAGVNASISDMEIWLRAMLLEYPEVVNATMVEQMTLPRVETKNELGRREWRKHLITAHYGLGWRVYNFKGIDVNYHGGWVQGYRADVAFSPTLETGIAILMNAESNLINTISAKFWEQAVIHKDDEKNKTAQVISH</sequence>
<protein>
    <submittedName>
        <fullName evidence="2">Beta-lactamase</fullName>
        <ecNumber evidence="2">3.5.2.6</ecNumber>
    </submittedName>
</protein>
<dbReference type="RefSeq" id="WP_006005503.1">
    <property type="nucleotide sequence ID" value="NZ_BAET01000019.1"/>
</dbReference>
<evidence type="ECO:0000313" key="2">
    <source>
        <dbReference type="EMBL" id="GAB55909.1"/>
    </source>
</evidence>
<accession>H5TC82</accession>
<proteinExistence type="predicted"/>
<dbReference type="EMBL" id="BAET01000019">
    <property type="protein sequence ID" value="GAB55909.1"/>
    <property type="molecule type" value="Genomic_DNA"/>
</dbReference>
<dbReference type="GO" id="GO:0008800">
    <property type="term" value="F:beta-lactamase activity"/>
    <property type="evidence" value="ECO:0007669"/>
    <property type="project" value="UniProtKB-EC"/>
</dbReference>
<dbReference type="eggNOG" id="COG1680">
    <property type="taxonomic scope" value="Bacteria"/>
</dbReference>
<name>H5TC82_9ALTE</name>
<evidence type="ECO:0000313" key="3">
    <source>
        <dbReference type="Proteomes" id="UP000053586"/>
    </source>
</evidence>
<dbReference type="OrthoDB" id="119951at2"/>
<feature type="domain" description="Beta-lactamase-related" evidence="1">
    <location>
        <begin position="56"/>
        <end position="368"/>
    </location>
</feature>
<dbReference type="AlphaFoldDB" id="H5TC82"/>
<reference evidence="2 3" key="2">
    <citation type="journal article" date="2017" name="Antonie Van Leeuwenhoek">
        <title>Rhizobium rhizosphaerae sp. nov., a novel species isolated from rice rhizosphere.</title>
        <authorList>
            <person name="Zhao J.J."/>
            <person name="Zhang J."/>
            <person name="Zhang R.J."/>
            <person name="Zhang C.W."/>
            <person name="Yin H.Q."/>
            <person name="Zhang X.X."/>
        </authorList>
    </citation>
    <scope>NUCLEOTIDE SEQUENCE [LARGE SCALE GENOMIC DNA]</scope>
    <source>
        <strain evidence="2 3">ACAM 611</strain>
    </source>
</reference>
<organism evidence="2 3">
    <name type="scientific">Glaciecola punicea ACAM 611</name>
    <dbReference type="NCBI Taxonomy" id="1121923"/>
    <lineage>
        <taxon>Bacteria</taxon>
        <taxon>Pseudomonadati</taxon>
        <taxon>Pseudomonadota</taxon>
        <taxon>Gammaproteobacteria</taxon>
        <taxon>Alteromonadales</taxon>
        <taxon>Alteromonadaceae</taxon>
        <taxon>Glaciecola</taxon>
    </lineage>
</organism>
<comment type="caution">
    <text evidence="2">The sequence shown here is derived from an EMBL/GenBank/DDBJ whole genome shotgun (WGS) entry which is preliminary data.</text>
</comment>
<dbReference type="InterPro" id="IPR001466">
    <property type="entry name" value="Beta-lactam-related"/>
</dbReference>
<evidence type="ECO:0000259" key="1">
    <source>
        <dbReference type="Pfam" id="PF00144"/>
    </source>
</evidence>
<dbReference type="Gene3D" id="3.40.710.10">
    <property type="entry name" value="DD-peptidase/beta-lactamase superfamily"/>
    <property type="match status" value="1"/>
</dbReference>
<dbReference type="STRING" id="56804.BAE46_06940"/>
<dbReference type="Proteomes" id="UP000053586">
    <property type="component" value="Unassembled WGS sequence"/>
</dbReference>